<gene>
    <name evidence="3" type="ORF">FD03_GL001088</name>
</gene>
<dbReference type="AlphaFoldDB" id="A0A0R1KJA0"/>
<comment type="caution">
    <text evidence="3">The sequence shown here is derived from an EMBL/GenBank/DDBJ whole genome shotgun (WGS) entry which is preliminary data.</text>
</comment>
<dbReference type="PATRIC" id="fig|1423775.4.peg.1117"/>
<protein>
    <recommendedName>
        <fullName evidence="2">S-layer protein C-terminal domain-containing protein</fullName>
    </recommendedName>
</protein>
<feature type="signal peptide" evidence="1">
    <location>
        <begin position="1"/>
        <end position="28"/>
    </location>
</feature>
<dbReference type="RefSeq" id="WP_025023563.1">
    <property type="nucleotide sequence ID" value="NZ_AZDZ01000002.1"/>
</dbReference>
<keyword evidence="1" id="KW-0732">Signal</keyword>
<dbReference type="Proteomes" id="UP000051248">
    <property type="component" value="Unassembled WGS sequence"/>
</dbReference>
<accession>A0A0R1KJA0</accession>
<dbReference type="eggNOG" id="ENOG5030A3C">
    <property type="taxonomic scope" value="Bacteria"/>
</dbReference>
<feature type="chain" id="PRO_5006406686" description="S-layer protein C-terminal domain-containing protein" evidence="1">
    <location>
        <begin position="29"/>
        <end position="396"/>
    </location>
</feature>
<dbReference type="EMBL" id="AZDZ01000002">
    <property type="protein sequence ID" value="KRK80953.1"/>
    <property type="molecule type" value="Genomic_DNA"/>
</dbReference>
<proteinExistence type="predicted"/>
<evidence type="ECO:0000313" key="4">
    <source>
        <dbReference type="Proteomes" id="UP000051248"/>
    </source>
</evidence>
<feature type="domain" description="S-layer protein C-terminal" evidence="2">
    <location>
        <begin position="256"/>
        <end position="305"/>
    </location>
</feature>
<reference evidence="3 4" key="1">
    <citation type="journal article" date="2015" name="Genome Announc.">
        <title>Expanding the biotechnology potential of lactobacilli through comparative genomics of 213 strains and associated genera.</title>
        <authorList>
            <person name="Sun Z."/>
            <person name="Harris H.M."/>
            <person name="McCann A."/>
            <person name="Guo C."/>
            <person name="Argimon S."/>
            <person name="Zhang W."/>
            <person name="Yang X."/>
            <person name="Jeffery I.B."/>
            <person name="Cooney J.C."/>
            <person name="Kagawa T.F."/>
            <person name="Liu W."/>
            <person name="Song Y."/>
            <person name="Salvetti E."/>
            <person name="Wrobel A."/>
            <person name="Rasinkangas P."/>
            <person name="Parkhill J."/>
            <person name="Rea M.C."/>
            <person name="O'Sullivan O."/>
            <person name="Ritari J."/>
            <person name="Douillard F.P."/>
            <person name="Paul Ross R."/>
            <person name="Yang R."/>
            <person name="Briner A.E."/>
            <person name="Felis G.E."/>
            <person name="de Vos W.M."/>
            <person name="Barrangou R."/>
            <person name="Klaenhammer T.R."/>
            <person name="Caufield P.W."/>
            <person name="Cui Y."/>
            <person name="Zhang H."/>
            <person name="O'Toole P.W."/>
        </authorList>
    </citation>
    <scope>NUCLEOTIDE SEQUENCE [LARGE SCALE GENOMIC DNA]</scope>
    <source>
        <strain evidence="3 4">DSM 19682</strain>
    </source>
</reference>
<evidence type="ECO:0000256" key="1">
    <source>
        <dbReference type="SAM" id="SignalP"/>
    </source>
</evidence>
<sequence length="396" mass="41280">MKKSLIVSGLLFSGMILGSVATPAVVQAADAATTEATEKQSVGQVSNNVTFKDTDGKKLVTMPMYGKVGDNLTVPQGSTALTGYYFNGTVPVFQADGSSYDVTVTKATDYDNVVTLSVNYYLGDKSNVVGTEQISGGKGVAAKLTTIPAGYTLVNASDANVKLPAQSGLLNVQVRQPVANTVIFKTADESQVGTTTVSGAKVGDAVVLTDGQIPTGYTVANKNLTLQADGNTQIITVTRADNSGVTKYDGVATTGTLGARIYTQEGKMITGRALGANTAWRLDKKLVLDGVTYYRVATNEFVKAADVTVTGSDANTGSDNNGSGVTTPSDAVKTDKAVVTTISDGPTFLYKGNGEKISNRALMPHSAWQTSKMGTINGVKMYKVATDEWVPASDIK</sequence>
<dbReference type="OrthoDB" id="2269930at2"/>
<name>A0A0R1KJA0_9LACO</name>
<dbReference type="InterPro" id="IPR024968">
    <property type="entry name" value="SlpA_C_lactobacillus"/>
</dbReference>
<dbReference type="Pfam" id="PF03217">
    <property type="entry name" value="SlpA"/>
    <property type="match status" value="1"/>
</dbReference>
<keyword evidence="4" id="KW-1185">Reference proteome</keyword>
<evidence type="ECO:0000259" key="2">
    <source>
        <dbReference type="Pfam" id="PF03217"/>
    </source>
</evidence>
<evidence type="ECO:0000313" key="3">
    <source>
        <dbReference type="EMBL" id="KRK80953.1"/>
    </source>
</evidence>
<organism evidence="3 4">
    <name type="scientific">Companilactobacillus nodensis DSM 19682 = JCM 14932 = NBRC 107160</name>
    <dbReference type="NCBI Taxonomy" id="1423775"/>
    <lineage>
        <taxon>Bacteria</taxon>
        <taxon>Bacillati</taxon>
        <taxon>Bacillota</taxon>
        <taxon>Bacilli</taxon>
        <taxon>Lactobacillales</taxon>
        <taxon>Lactobacillaceae</taxon>
        <taxon>Companilactobacillus</taxon>
    </lineage>
</organism>